<dbReference type="Proteomes" id="UP000035642">
    <property type="component" value="Unassembled WGS sequence"/>
</dbReference>
<dbReference type="Pfam" id="PF07679">
    <property type="entry name" value="I-set"/>
    <property type="match status" value="1"/>
</dbReference>
<dbReference type="InterPro" id="IPR013098">
    <property type="entry name" value="Ig_I-set"/>
</dbReference>
<dbReference type="InterPro" id="IPR003599">
    <property type="entry name" value="Ig_sub"/>
</dbReference>
<dbReference type="AlphaFoldDB" id="A0A0K0D6I1"/>
<reference evidence="2" key="1">
    <citation type="submission" date="2012-09" db="EMBL/GenBank/DDBJ databases">
        <authorList>
            <person name="Martin A.A."/>
        </authorList>
    </citation>
    <scope>NUCLEOTIDE SEQUENCE</scope>
</reference>
<proteinExistence type="predicted"/>
<feature type="domain" description="Immunoglobulin" evidence="1">
    <location>
        <begin position="34"/>
        <end position="115"/>
    </location>
</feature>
<dbReference type="STRING" id="6313.A0A0K0D6I1"/>
<accession>A0A0K0D6I1</accession>
<dbReference type="SUPFAM" id="SSF48726">
    <property type="entry name" value="Immunoglobulin"/>
    <property type="match status" value="1"/>
</dbReference>
<dbReference type="SMART" id="SM00409">
    <property type="entry name" value="IG"/>
    <property type="match status" value="1"/>
</dbReference>
<dbReference type="WBParaSite" id="ACAC_0000567601-mRNA-1">
    <property type="protein sequence ID" value="ACAC_0000567601-mRNA-1"/>
    <property type="gene ID" value="ACAC_0000567601"/>
</dbReference>
<evidence type="ECO:0000313" key="3">
    <source>
        <dbReference type="WBParaSite" id="ACAC_0000567601-mRNA-1"/>
    </source>
</evidence>
<dbReference type="Gene3D" id="2.60.40.10">
    <property type="entry name" value="Immunoglobulins"/>
    <property type="match status" value="1"/>
</dbReference>
<keyword evidence="2" id="KW-1185">Reference proteome</keyword>
<sequence length="139" mass="15138">MTSYLIILACMSKSSIEDSDASVLDRRPLFIVPLTDQRVREGDNVLLLPQISSATAFTVIWRGPAVQAGRAQISSDNDSTCLTIFGVSALDDGAYSVVAENEYGITSSLAVISVITRPGRLKCCKRTLYSNYCRPMLLL</sequence>
<evidence type="ECO:0000313" key="2">
    <source>
        <dbReference type="Proteomes" id="UP000035642"/>
    </source>
</evidence>
<reference evidence="3" key="2">
    <citation type="submission" date="2017-02" db="UniProtKB">
        <authorList>
            <consortium name="WormBaseParasite"/>
        </authorList>
    </citation>
    <scope>IDENTIFICATION</scope>
</reference>
<dbReference type="InterPro" id="IPR013783">
    <property type="entry name" value="Ig-like_fold"/>
</dbReference>
<name>A0A0K0D6I1_ANGCA</name>
<dbReference type="InterPro" id="IPR036179">
    <property type="entry name" value="Ig-like_dom_sf"/>
</dbReference>
<organism evidence="2 3">
    <name type="scientific">Angiostrongylus cantonensis</name>
    <name type="common">Rat lungworm</name>
    <dbReference type="NCBI Taxonomy" id="6313"/>
    <lineage>
        <taxon>Eukaryota</taxon>
        <taxon>Metazoa</taxon>
        <taxon>Ecdysozoa</taxon>
        <taxon>Nematoda</taxon>
        <taxon>Chromadorea</taxon>
        <taxon>Rhabditida</taxon>
        <taxon>Rhabditina</taxon>
        <taxon>Rhabditomorpha</taxon>
        <taxon>Strongyloidea</taxon>
        <taxon>Metastrongylidae</taxon>
        <taxon>Angiostrongylus</taxon>
    </lineage>
</organism>
<protein>
    <submittedName>
        <fullName evidence="3">IG domain-containing protein</fullName>
    </submittedName>
</protein>
<evidence type="ECO:0000259" key="1">
    <source>
        <dbReference type="SMART" id="SM00409"/>
    </source>
</evidence>